<evidence type="ECO:0000256" key="1">
    <source>
        <dbReference type="ARBA" id="ARBA00005883"/>
    </source>
</evidence>
<keyword evidence="2" id="KW-0647">Proteasome</keyword>
<gene>
    <name evidence="4" type="ORF">RB653_000831</name>
</gene>
<dbReference type="AlphaFoldDB" id="A0AAN7YY74"/>
<dbReference type="EMBL" id="JAVFKY010000002">
    <property type="protein sequence ID" value="KAK5580807.1"/>
    <property type="molecule type" value="Genomic_DNA"/>
</dbReference>
<dbReference type="InterPro" id="IPR036252">
    <property type="entry name" value="Proteasome_activ_sf"/>
</dbReference>
<dbReference type="GO" id="GO:0005654">
    <property type="term" value="C:nucleoplasm"/>
    <property type="evidence" value="ECO:0007669"/>
    <property type="project" value="TreeGrafter"/>
</dbReference>
<dbReference type="GO" id="GO:0061133">
    <property type="term" value="F:endopeptidase activator activity"/>
    <property type="evidence" value="ECO:0007669"/>
    <property type="project" value="TreeGrafter"/>
</dbReference>
<dbReference type="Gene3D" id="1.20.120.180">
    <property type="entry name" value="Proteasome activator pa28, C-terminal domain"/>
    <property type="match status" value="1"/>
</dbReference>
<dbReference type="PANTHER" id="PTHR10660">
    <property type="entry name" value="PROTEASOME REGULATOR PA28"/>
    <property type="match status" value="1"/>
</dbReference>
<organism evidence="4 5">
    <name type="scientific">Dictyostelium firmibasis</name>
    <dbReference type="NCBI Taxonomy" id="79012"/>
    <lineage>
        <taxon>Eukaryota</taxon>
        <taxon>Amoebozoa</taxon>
        <taxon>Evosea</taxon>
        <taxon>Eumycetozoa</taxon>
        <taxon>Dictyostelia</taxon>
        <taxon>Dictyosteliales</taxon>
        <taxon>Dictyosteliaceae</taxon>
        <taxon>Dictyostelium</taxon>
    </lineage>
</organism>
<dbReference type="GO" id="GO:0008537">
    <property type="term" value="C:proteasome activator complex"/>
    <property type="evidence" value="ECO:0007669"/>
    <property type="project" value="InterPro"/>
</dbReference>
<evidence type="ECO:0000256" key="2">
    <source>
        <dbReference type="ARBA" id="ARBA00022942"/>
    </source>
</evidence>
<dbReference type="Proteomes" id="UP001344447">
    <property type="component" value="Unassembled WGS sequence"/>
</dbReference>
<evidence type="ECO:0000313" key="5">
    <source>
        <dbReference type="Proteomes" id="UP001344447"/>
    </source>
</evidence>
<comment type="similarity">
    <text evidence="1">Belongs to the PA28 family.</text>
</comment>
<feature type="domain" description="Proteasome activator PA28 C-terminal" evidence="3">
    <location>
        <begin position="82"/>
        <end position="224"/>
    </location>
</feature>
<comment type="caution">
    <text evidence="4">The sequence shown here is derived from an EMBL/GenBank/DDBJ whole genome shotgun (WGS) entry which is preliminary data.</text>
</comment>
<dbReference type="Pfam" id="PF02252">
    <property type="entry name" value="PA28_C"/>
    <property type="match status" value="1"/>
</dbReference>
<sequence length="227" mass="26555">MSKNNSMVIKMDEQVLKYKNNLYEKTVHHLKVTIPEKIAEYQALAKSYEQQGLENDQQDGQTSKKRKLDAEDYVLMPIEDLVKTNRVILETHQKFKRAYIELIEIFSVIRGWITLNIPRIEDGNNFGVDVQEDIIAQITKLEEVYTSLLDGCENYFSTRASLIKKILKHKEIEAYRYSLAQVDEKEFIRFSFSYFDLANNYATTYSLIVKNFAKLETPRPTNASNIY</sequence>
<dbReference type="InterPro" id="IPR009077">
    <property type="entry name" value="Proteasome_activ_PA28"/>
</dbReference>
<dbReference type="PANTHER" id="PTHR10660:SF2">
    <property type="entry name" value="LD45860P"/>
    <property type="match status" value="1"/>
</dbReference>
<dbReference type="InterPro" id="IPR036997">
    <property type="entry name" value="PA28_C_sf"/>
</dbReference>
<keyword evidence="5" id="KW-1185">Reference proteome</keyword>
<protein>
    <recommendedName>
        <fullName evidence="3">Proteasome activator PA28 C-terminal domain-containing protein</fullName>
    </recommendedName>
</protein>
<accession>A0AAN7YY74</accession>
<dbReference type="GO" id="GO:0005737">
    <property type="term" value="C:cytoplasm"/>
    <property type="evidence" value="ECO:0007669"/>
    <property type="project" value="TreeGrafter"/>
</dbReference>
<reference evidence="4 5" key="1">
    <citation type="submission" date="2023-11" db="EMBL/GenBank/DDBJ databases">
        <title>Dfirmibasis_genome.</title>
        <authorList>
            <person name="Edelbroek B."/>
            <person name="Kjellin J."/>
            <person name="Jerlstrom-Hultqvist J."/>
            <person name="Soderbom F."/>
        </authorList>
    </citation>
    <scope>NUCLEOTIDE SEQUENCE [LARGE SCALE GENOMIC DNA]</scope>
    <source>
        <strain evidence="4 5">TNS-C-14</strain>
    </source>
</reference>
<proteinExistence type="inferred from homology"/>
<evidence type="ECO:0000313" key="4">
    <source>
        <dbReference type="EMBL" id="KAK5580807.1"/>
    </source>
</evidence>
<dbReference type="SUPFAM" id="SSF47216">
    <property type="entry name" value="Proteasome activator"/>
    <property type="match status" value="1"/>
</dbReference>
<dbReference type="InterPro" id="IPR003186">
    <property type="entry name" value="PA28_C"/>
</dbReference>
<dbReference type="GO" id="GO:0061136">
    <property type="term" value="P:regulation of proteasomal protein catabolic process"/>
    <property type="evidence" value="ECO:0007669"/>
    <property type="project" value="TreeGrafter"/>
</dbReference>
<dbReference type="GO" id="GO:2000045">
    <property type="term" value="P:regulation of G1/S transition of mitotic cell cycle"/>
    <property type="evidence" value="ECO:0007669"/>
    <property type="project" value="TreeGrafter"/>
</dbReference>
<name>A0AAN7YY74_9MYCE</name>
<evidence type="ECO:0000259" key="3">
    <source>
        <dbReference type="Pfam" id="PF02252"/>
    </source>
</evidence>
<dbReference type="FunFam" id="1.20.120.180:FF:000002">
    <property type="entry name" value="Proteasome activator complex subunit 1"/>
    <property type="match status" value="1"/>
</dbReference>